<dbReference type="Proteomes" id="UP000593565">
    <property type="component" value="Unassembled WGS sequence"/>
</dbReference>
<evidence type="ECO:0000259" key="3">
    <source>
        <dbReference type="SMART" id="SM00199"/>
    </source>
</evidence>
<accession>A0A7J5ZYY2</accession>
<dbReference type="Gene3D" id="2.40.50.40">
    <property type="match status" value="1"/>
</dbReference>
<keyword evidence="2" id="KW-0732">Signal</keyword>
<evidence type="ECO:0000313" key="4">
    <source>
        <dbReference type="EMBL" id="KAF4075844.1"/>
    </source>
</evidence>
<keyword evidence="5" id="KW-1185">Reference proteome</keyword>
<gene>
    <name evidence="4" type="ORF">AMELA_G00223590</name>
</gene>
<sequence>MNFFYALLVCMVSCLCGSEATIWSSSCCLKKYAVKHLPGENVVDCKVQRAGLCPFDAIIIRTCKGWKLCYDPKEEWVVQNVVINGTNTCDVLPKKNSRNCQKAGRGPNRGTKF</sequence>
<evidence type="ECO:0000256" key="1">
    <source>
        <dbReference type="ARBA" id="ARBA00022514"/>
    </source>
</evidence>
<feature type="domain" description="Chemokine interleukin-8-like" evidence="3">
    <location>
        <begin position="24"/>
        <end position="81"/>
    </location>
</feature>
<dbReference type="GO" id="GO:0008009">
    <property type="term" value="F:chemokine activity"/>
    <property type="evidence" value="ECO:0007669"/>
    <property type="project" value="InterPro"/>
</dbReference>
<keyword evidence="1" id="KW-0202">Cytokine</keyword>
<dbReference type="SMART" id="SM00199">
    <property type="entry name" value="SCY"/>
    <property type="match status" value="1"/>
</dbReference>
<proteinExistence type="predicted"/>
<evidence type="ECO:0000256" key="2">
    <source>
        <dbReference type="SAM" id="SignalP"/>
    </source>
</evidence>
<dbReference type="InterPro" id="IPR001811">
    <property type="entry name" value="Chemokine_IL8-like_dom"/>
</dbReference>
<evidence type="ECO:0000313" key="5">
    <source>
        <dbReference type="Proteomes" id="UP000593565"/>
    </source>
</evidence>
<protein>
    <recommendedName>
        <fullName evidence="3">Chemokine interleukin-8-like domain-containing protein</fullName>
    </recommendedName>
</protein>
<reference evidence="4 5" key="1">
    <citation type="submission" date="2020-02" db="EMBL/GenBank/DDBJ databases">
        <title>A chromosome-scale genome assembly of the black bullhead catfish (Ameiurus melas).</title>
        <authorList>
            <person name="Wen M."/>
            <person name="Zham M."/>
            <person name="Cabau C."/>
            <person name="Klopp C."/>
            <person name="Donnadieu C."/>
            <person name="Roques C."/>
            <person name="Bouchez O."/>
            <person name="Lampietro C."/>
            <person name="Jouanno E."/>
            <person name="Herpin A."/>
            <person name="Louis A."/>
            <person name="Berthelot C."/>
            <person name="Parey E."/>
            <person name="Roest-Crollius H."/>
            <person name="Braasch I."/>
            <person name="Postlethwait J."/>
            <person name="Robinson-Rechavi M."/>
            <person name="Echchiki A."/>
            <person name="Begum T."/>
            <person name="Montfort J."/>
            <person name="Schartl M."/>
            <person name="Bobe J."/>
            <person name="Guiguen Y."/>
        </authorList>
    </citation>
    <scope>NUCLEOTIDE SEQUENCE [LARGE SCALE GENOMIC DNA]</scope>
    <source>
        <strain evidence="4">M_S1</strain>
        <tissue evidence="4">Blood</tissue>
    </source>
</reference>
<organism evidence="4 5">
    <name type="scientific">Ameiurus melas</name>
    <name type="common">Black bullhead</name>
    <name type="synonym">Silurus melas</name>
    <dbReference type="NCBI Taxonomy" id="219545"/>
    <lineage>
        <taxon>Eukaryota</taxon>
        <taxon>Metazoa</taxon>
        <taxon>Chordata</taxon>
        <taxon>Craniata</taxon>
        <taxon>Vertebrata</taxon>
        <taxon>Euteleostomi</taxon>
        <taxon>Actinopterygii</taxon>
        <taxon>Neopterygii</taxon>
        <taxon>Teleostei</taxon>
        <taxon>Ostariophysi</taxon>
        <taxon>Siluriformes</taxon>
        <taxon>Ictaluridae</taxon>
        <taxon>Ameiurus</taxon>
    </lineage>
</organism>
<dbReference type="AlphaFoldDB" id="A0A7J5ZYY2"/>
<dbReference type="GO" id="GO:0005615">
    <property type="term" value="C:extracellular space"/>
    <property type="evidence" value="ECO:0007669"/>
    <property type="project" value="UniProtKB-KW"/>
</dbReference>
<name>A0A7J5ZYY2_AMEME</name>
<dbReference type="InterPro" id="IPR036048">
    <property type="entry name" value="Interleukin_8-like_sf"/>
</dbReference>
<comment type="caution">
    <text evidence="4">The sequence shown here is derived from an EMBL/GenBank/DDBJ whole genome shotgun (WGS) entry which is preliminary data.</text>
</comment>
<feature type="signal peptide" evidence="2">
    <location>
        <begin position="1"/>
        <end position="20"/>
    </location>
</feature>
<feature type="chain" id="PRO_5029524443" description="Chemokine interleukin-8-like domain-containing protein" evidence="2">
    <location>
        <begin position="21"/>
        <end position="113"/>
    </location>
</feature>
<dbReference type="GO" id="GO:0006955">
    <property type="term" value="P:immune response"/>
    <property type="evidence" value="ECO:0007669"/>
    <property type="project" value="InterPro"/>
</dbReference>
<dbReference type="SUPFAM" id="SSF54117">
    <property type="entry name" value="Interleukin 8-like chemokines"/>
    <property type="match status" value="1"/>
</dbReference>
<dbReference type="Pfam" id="PF00048">
    <property type="entry name" value="IL8"/>
    <property type="match status" value="1"/>
</dbReference>
<dbReference type="EMBL" id="JAAGNN010000020">
    <property type="protein sequence ID" value="KAF4075844.1"/>
    <property type="molecule type" value="Genomic_DNA"/>
</dbReference>